<evidence type="ECO:0000313" key="1">
    <source>
        <dbReference type="EMBL" id="MBL0388647.1"/>
    </source>
</evidence>
<dbReference type="NCBIfam" id="NF038155">
    <property type="entry name" value="lanthi_I_FDLD"/>
    <property type="match status" value="1"/>
</dbReference>
<comment type="caution">
    <text evidence="1">The sequence shown here is derived from an EMBL/GenBank/DDBJ whole genome shotgun (WGS) entry which is preliminary data.</text>
</comment>
<name>A0ABS1JEF5_9BACL</name>
<accession>A0ABS1JEF5</accession>
<keyword evidence="2" id="KW-1185">Reference proteome</keyword>
<protein>
    <submittedName>
        <fullName evidence="1">FDLD family class I lanthipeptide</fullName>
    </submittedName>
</protein>
<dbReference type="EMBL" id="JAEQNB010000006">
    <property type="protein sequence ID" value="MBL0388647.1"/>
    <property type="molecule type" value="Genomic_DNA"/>
</dbReference>
<reference evidence="1 2" key="1">
    <citation type="submission" date="2021-01" db="EMBL/GenBank/DDBJ databases">
        <title>Tumebacillus sp. strain ITR2 16S ribosomal RNA gene Genome sequencing and assembly.</title>
        <authorList>
            <person name="Kang M."/>
        </authorList>
    </citation>
    <scope>NUCLEOTIDE SEQUENCE [LARGE SCALE GENOMIC DNA]</scope>
    <source>
        <strain evidence="1 2">ITR2</strain>
    </source>
</reference>
<sequence length="43" mass="4936">MEKMFELDVQVKHTVASNVDAASWSEYTCFCSLITSCTRQEDM</sequence>
<organism evidence="1 2">
    <name type="scientific">Tumebacillus amylolyticus</name>
    <dbReference type="NCBI Taxonomy" id="2801339"/>
    <lineage>
        <taxon>Bacteria</taxon>
        <taxon>Bacillati</taxon>
        <taxon>Bacillota</taxon>
        <taxon>Bacilli</taxon>
        <taxon>Bacillales</taxon>
        <taxon>Alicyclobacillaceae</taxon>
        <taxon>Tumebacillus</taxon>
    </lineage>
</organism>
<evidence type="ECO:0000313" key="2">
    <source>
        <dbReference type="Proteomes" id="UP000602284"/>
    </source>
</evidence>
<gene>
    <name evidence="1" type="ORF">JJB07_18740</name>
</gene>
<dbReference type="RefSeq" id="WP_201637602.1">
    <property type="nucleotide sequence ID" value="NZ_JAEQNB010000006.1"/>
</dbReference>
<proteinExistence type="predicted"/>
<dbReference type="Proteomes" id="UP000602284">
    <property type="component" value="Unassembled WGS sequence"/>
</dbReference>